<keyword evidence="3" id="KW-0699">rRNA-binding</keyword>
<keyword evidence="1 3" id="KW-0689">Ribosomal protein</keyword>
<dbReference type="Gene3D" id="3.10.20.10">
    <property type="match status" value="1"/>
</dbReference>
<name>A0A0P7ZDX5_9EURY</name>
<evidence type="ECO:0000256" key="1">
    <source>
        <dbReference type="ARBA" id="ARBA00022980"/>
    </source>
</evidence>
<feature type="domain" description="Large ribosomal subunit protein eL20" evidence="4">
    <location>
        <begin position="2"/>
        <end position="54"/>
    </location>
</feature>
<dbReference type="GO" id="GO:1990904">
    <property type="term" value="C:ribonucleoprotein complex"/>
    <property type="evidence" value="ECO:0007669"/>
    <property type="project" value="UniProtKB-KW"/>
</dbReference>
<reference evidence="5 6" key="1">
    <citation type="submission" date="2015-09" db="EMBL/GenBank/DDBJ databases">
        <title>A metagenomics-based metabolic model of nitrate-dependent anaerobic oxidation of methane by Methanoperedens-like archaea.</title>
        <authorList>
            <person name="Arshad A."/>
            <person name="Speth D.R."/>
            <person name="De Graaf R.M."/>
            <person name="Op Den Camp H.J."/>
            <person name="Jetten M.S."/>
            <person name="Welte C.U."/>
        </authorList>
    </citation>
    <scope>NUCLEOTIDE SEQUENCE [LARGE SCALE GENOMIC DNA]</scope>
</reference>
<dbReference type="GO" id="GO:0070180">
    <property type="term" value="F:large ribosomal subunit rRNA binding"/>
    <property type="evidence" value="ECO:0007669"/>
    <property type="project" value="UniProtKB-UniRule"/>
</dbReference>
<organism evidence="5 6">
    <name type="scientific">Candidatus Methanoperedens nitratireducens</name>
    <dbReference type="NCBI Taxonomy" id="1392998"/>
    <lineage>
        <taxon>Archaea</taxon>
        <taxon>Methanobacteriati</taxon>
        <taxon>Methanobacteriota</taxon>
        <taxon>Stenosarchaea group</taxon>
        <taxon>Methanomicrobia</taxon>
        <taxon>Methanosarcinales</taxon>
        <taxon>ANME-2 cluster</taxon>
        <taxon>Candidatus Methanoperedentaceae</taxon>
        <taxon>Candidatus Methanoperedens</taxon>
    </lineage>
</organism>
<dbReference type="InterPro" id="IPR028877">
    <property type="entry name" value="Ribosomal_eL20"/>
</dbReference>
<dbReference type="Pfam" id="PF01775">
    <property type="entry name" value="Ribosomal_L18A"/>
    <property type="match status" value="1"/>
</dbReference>
<comment type="similarity">
    <text evidence="3">Belongs to the eukaryotic ribosomal protein eL20 family.</text>
</comment>
<dbReference type="AlphaFoldDB" id="A0A0P7ZDX5"/>
<dbReference type="GO" id="GO:0005840">
    <property type="term" value="C:ribosome"/>
    <property type="evidence" value="ECO:0007669"/>
    <property type="project" value="UniProtKB-KW"/>
</dbReference>
<dbReference type="GO" id="GO:0003735">
    <property type="term" value="F:structural constituent of ribosome"/>
    <property type="evidence" value="ECO:0007669"/>
    <property type="project" value="InterPro"/>
</dbReference>
<evidence type="ECO:0000256" key="3">
    <source>
        <dbReference type="HAMAP-Rule" id="MF_00273"/>
    </source>
</evidence>
<evidence type="ECO:0000313" key="5">
    <source>
        <dbReference type="EMBL" id="KPQ41707.1"/>
    </source>
</evidence>
<comment type="caution">
    <text evidence="5">The sequence shown here is derived from an EMBL/GenBank/DDBJ whole genome shotgun (WGS) entry which is preliminary data.</text>
</comment>
<gene>
    <name evidence="3 5" type="primary">rplX</name>
    <name evidence="3" type="synonym">rpl18a</name>
    <name evidence="3" type="synonym">rpl20e</name>
    <name evidence="5" type="ORF">MPEBLZ_03735</name>
</gene>
<dbReference type="NCBIfam" id="NF001981">
    <property type="entry name" value="PRK00773.1-1"/>
    <property type="match status" value="1"/>
</dbReference>
<dbReference type="EMBL" id="LKCM01000311">
    <property type="protein sequence ID" value="KPQ41707.1"/>
    <property type="molecule type" value="Genomic_DNA"/>
</dbReference>
<keyword evidence="2 3" id="KW-0687">Ribonucleoprotein</keyword>
<dbReference type="SUPFAM" id="SSF160374">
    <property type="entry name" value="RplX-like"/>
    <property type="match status" value="1"/>
</dbReference>
<dbReference type="HAMAP" id="MF_00273">
    <property type="entry name" value="Ribosomal_eL20"/>
    <property type="match status" value="1"/>
</dbReference>
<proteinExistence type="inferred from homology"/>
<dbReference type="InterPro" id="IPR023573">
    <property type="entry name" value="Ribosomal_eL20_dom"/>
</dbReference>
<evidence type="ECO:0000259" key="4">
    <source>
        <dbReference type="Pfam" id="PF01775"/>
    </source>
</evidence>
<evidence type="ECO:0000256" key="2">
    <source>
        <dbReference type="ARBA" id="ARBA00023274"/>
    </source>
</evidence>
<evidence type="ECO:0000313" key="6">
    <source>
        <dbReference type="Proteomes" id="UP000050360"/>
    </source>
</evidence>
<accession>A0A0P7ZDX5</accession>
<keyword evidence="3" id="KW-0694">RNA-binding</keyword>
<comment type="subunit">
    <text evidence="3">Part of the 50S ribosomal subunit. Binds 23S rRNA.</text>
</comment>
<sequence length="59" mass="6824">MNFIVKGNFKAGQKWEQFTKKITTLNKSLALEKTFSLLGSEHRLRRSLIKINSVDEAKE</sequence>
<dbReference type="Proteomes" id="UP000050360">
    <property type="component" value="Unassembled WGS sequence"/>
</dbReference>
<dbReference type="GO" id="GO:0006412">
    <property type="term" value="P:translation"/>
    <property type="evidence" value="ECO:0007669"/>
    <property type="project" value="UniProtKB-UniRule"/>
</dbReference>
<protein>
    <recommendedName>
        <fullName evidence="3">Large ribosomal subunit protein eL20</fullName>
    </recommendedName>
</protein>